<keyword evidence="1" id="KW-0472">Membrane</keyword>
<feature type="transmembrane region" description="Helical" evidence="1">
    <location>
        <begin position="12"/>
        <end position="29"/>
    </location>
</feature>
<accession>A0A2P2QXJ6</accession>
<sequence length="33" mass="3735">MADNSIPEVPMMGIIYLLILIIQSSIQFLQRSV</sequence>
<organism evidence="2">
    <name type="scientific">Rhizophora mucronata</name>
    <name type="common">Asiatic mangrove</name>
    <dbReference type="NCBI Taxonomy" id="61149"/>
    <lineage>
        <taxon>Eukaryota</taxon>
        <taxon>Viridiplantae</taxon>
        <taxon>Streptophyta</taxon>
        <taxon>Embryophyta</taxon>
        <taxon>Tracheophyta</taxon>
        <taxon>Spermatophyta</taxon>
        <taxon>Magnoliopsida</taxon>
        <taxon>eudicotyledons</taxon>
        <taxon>Gunneridae</taxon>
        <taxon>Pentapetalae</taxon>
        <taxon>rosids</taxon>
        <taxon>fabids</taxon>
        <taxon>Malpighiales</taxon>
        <taxon>Rhizophoraceae</taxon>
        <taxon>Rhizophora</taxon>
    </lineage>
</organism>
<keyword evidence="1" id="KW-0812">Transmembrane</keyword>
<dbReference type="EMBL" id="GGEC01091147">
    <property type="protein sequence ID" value="MBX71631.1"/>
    <property type="molecule type" value="Transcribed_RNA"/>
</dbReference>
<name>A0A2P2QXJ6_RHIMU</name>
<reference evidence="2" key="1">
    <citation type="submission" date="2018-02" db="EMBL/GenBank/DDBJ databases">
        <title>Rhizophora mucronata_Transcriptome.</title>
        <authorList>
            <person name="Meera S.P."/>
            <person name="Sreeshan A."/>
            <person name="Augustine A."/>
        </authorList>
    </citation>
    <scope>NUCLEOTIDE SEQUENCE</scope>
    <source>
        <tissue evidence="2">Leaf</tissue>
    </source>
</reference>
<protein>
    <submittedName>
        <fullName evidence="2">Uncharacterized protein</fullName>
    </submittedName>
</protein>
<evidence type="ECO:0000256" key="1">
    <source>
        <dbReference type="SAM" id="Phobius"/>
    </source>
</evidence>
<evidence type="ECO:0000313" key="2">
    <source>
        <dbReference type="EMBL" id="MBX71631.1"/>
    </source>
</evidence>
<keyword evidence="1" id="KW-1133">Transmembrane helix</keyword>
<proteinExistence type="predicted"/>
<dbReference type="AlphaFoldDB" id="A0A2P2QXJ6"/>